<proteinExistence type="inferred from homology"/>
<comment type="similarity">
    <text evidence="1">Belongs to the transferase hexapeptide repeat family.</text>
</comment>
<dbReference type="FunFam" id="2.160.10.10:FF:000037">
    <property type="entry name" value="Streptogramin A acetyltransferase"/>
    <property type="match status" value="1"/>
</dbReference>
<keyword evidence="4" id="KW-0046">Antibiotic resistance</keyword>
<evidence type="ECO:0000256" key="1">
    <source>
        <dbReference type="ARBA" id="ARBA00007274"/>
    </source>
</evidence>
<gene>
    <name evidence="6" type="ORF">MM59RIKEN_18730</name>
</gene>
<evidence type="ECO:0000256" key="3">
    <source>
        <dbReference type="ARBA" id="ARBA00022737"/>
    </source>
</evidence>
<dbReference type="GO" id="GO:0046677">
    <property type="term" value="P:response to antibiotic"/>
    <property type="evidence" value="ECO:0007669"/>
    <property type="project" value="UniProtKB-KW"/>
</dbReference>
<evidence type="ECO:0000313" key="7">
    <source>
        <dbReference type="Proteomes" id="UP000679848"/>
    </source>
</evidence>
<dbReference type="PROSITE" id="PS00101">
    <property type="entry name" value="HEXAPEP_TRANSFERASES"/>
    <property type="match status" value="1"/>
</dbReference>
<dbReference type="SUPFAM" id="SSF51161">
    <property type="entry name" value="Trimeric LpxA-like enzymes"/>
    <property type="match status" value="1"/>
</dbReference>
<dbReference type="EMBL" id="AP023420">
    <property type="protein sequence ID" value="BCK84554.1"/>
    <property type="molecule type" value="Genomic_DNA"/>
</dbReference>
<dbReference type="CDD" id="cd03349">
    <property type="entry name" value="LbH_XAT"/>
    <property type="match status" value="1"/>
</dbReference>
<dbReference type="Pfam" id="PF00132">
    <property type="entry name" value="Hexapep"/>
    <property type="match status" value="1"/>
</dbReference>
<dbReference type="InterPro" id="IPR018357">
    <property type="entry name" value="Hexapep_transf_CS"/>
</dbReference>
<dbReference type="InterPro" id="IPR050179">
    <property type="entry name" value="Trans_hexapeptide_repeat"/>
</dbReference>
<keyword evidence="3" id="KW-0677">Repeat</keyword>
<name>A0A810Q9A3_9FIRM</name>
<sequence>MNNIPSPDVLFPNAYHTSCFLKNAISAPNIFVGDYTYYDDPVDPTAFERNNVLFNWPEFGDRLIIGKFCALASGVQFIMGSANHRLDSISTYPFNVFGGAWEANTPPHLSQLPFKGDTVVGNDVWIGRESVVMPGVHIGDGAIVAAYSVVTRDVPAYTLAGGNPAREIRKRFDPELTELLLELRWWDFEPESLAAFLPVLCSSDLEAVRAAIRQRLGKA</sequence>
<dbReference type="GO" id="GO:0016746">
    <property type="term" value="F:acyltransferase activity"/>
    <property type="evidence" value="ECO:0007669"/>
    <property type="project" value="UniProtKB-KW"/>
</dbReference>
<evidence type="ECO:0000256" key="4">
    <source>
        <dbReference type="ARBA" id="ARBA00023251"/>
    </source>
</evidence>
<dbReference type="AlphaFoldDB" id="A0A810Q9A3"/>
<dbReference type="Gene3D" id="2.160.10.10">
    <property type="entry name" value="Hexapeptide repeat proteins"/>
    <property type="match status" value="1"/>
</dbReference>
<accession>A0A810Q9A3</accession>
<keyword evidence="7" id="KW-1185">Reference proteome</keyword>
<reference evidence="6" key="1">
    <citation type="submission" date="2020-09" db="EMBL/GenBank/DDBJ databases">
        <title>New species isolated from human feces.</title>
        <authorList>
            <person name="Kitahara M."/>
            <person name="Shigeno Y."/>
            <person name="Shime M."/>
            <person name="Matsumoto Y."/>
            <person name="Nakamura S."/>
            <person name="Motooka D."/>
            <person name="Fukuoka S."/>
            <person name="Nishikawa H."/>
            <person name="Benno Y."/>
        </authorList>
    </citation>
    <scope>NUCLEOTIDE SEQUENCE</scope>
    <source>
        <strain evidence="6">MM59</strain>
    </source>
</reference>
<dbReference type="KEGG" id="pfaa:MM59RIKEN_18730"/>
<evidence type="ECO:0000313" key="6">
    <source>
        <dbReference type="EMBL" id="BCK84554.1"/>
    </source>
</evidence>
<evidence type="ECO:0000256" key="2">
    <source>
        <dbReference type="ARBA" id="ARBA00022679"/>
    </source>
</evidence>
<dbReference type="InterPro" id="IPR011004">
    <property type="entry name" value="Trimer_LpxA-like_sf"/>
</dbReference>
<evidence type="ECO:0000256" key="5">
    <source>
        <dbReference type="ARBA" id="ARBA00023315"/>
    </source>
</evidence>
<dbReference type="Proteomes" id="UP000679848">
    <property type="component" value="Chromosome"/>
</dbReference>
<protein>
    <submittedName>
        <fullName evidence="6">Vat family streptogramin A O-acetyltransferase</fullName>
    </submittedName>
</protein>
<keyword evidence="2" id="KW-0808">Transferase</keyword>
<organism evidence="6 7">
    <name type="scientific">Pusillibacter faecalis</name>
    <dbReference type="NCBI Taxonomy" id="2714358"/>
    <lineage>
        <taxon>Bacteria</taxon>
        <taxon>Bacillati</taxon>
        <taxon>Bacillota</taxon>
        <taxon>Clostridia</taxon>
        <taxon>Eubacteriales</taxon>
        <taxon>Oscillospiraceae</taxon>
        <taxon>Pusillibacter</taxon>
    </lineage>
</organism>
<dbReference type="InterPro" id="IPR001451">
    <property type="entry name" value="Hexapep"/>
</dbReference>
<dbReference type="RefSeq" id="WP_213543206.1">
    <property type="nucleotide sequence ID" value="NZ_AP023420.1"/>
</dbReference>
<keyword evidence="5" id="KW-0012">Acyltransferase</keyword>
<dbReference type="PANTHER" id="PTHR43300:SF11">
    <property type="entry name" value="ACETYLTRANSFERASE RV3034C-RELATED"/>
    <property type="match status" value="1"/>
</dbReference>
<dbReference type="PANTHER" id="PTHR43300">
    <property type="entry name" value="ACETYLTRANSFERASE"/>
    <property type="match status" value="1"/>
</dbReference>